<evidence type="ECO:0008006" key="3">
    <source>
        <dbReference type="Google" id="ProtNLM"/>
    </source>
</evidence>
<comment type="caution">
    <text evidence="1">The sequence shown here is derived from an EMBL/GenBank/DDBJ whole genome shotgun (WGS) entry which is preliminary data.</text>
</comment>
<proteinExistence type="predicted"/>
<dbReference type="InterPro" id="IPR039968">
    <property type="entry name" value="BcerS-like"/>
</dbReference>
<dbReference type="OrthoDB" id="9806005at2"/>
<gene>
    <name evidence="1" type="ORF">E7Z59_02030</name>
</gene>
<dbReference type="InterPro" id="IPR016181">
    <property type="entry name" value="Acyl_CoA_acyltransferase"/>
</dbReference>
<evidence type="ECO:0000313" key="2">
    <source>
        <dbReference type="Proteomes" id="UP000305939"/>
    </source>
</evidence>
<dbReference type="RefSeq" id="WP_136334622.1">
    <property type="nucleotide sequence ID" value="NZ_QXMP01000001.1"/>
</dbReference>
<dbReference type="AlphaFoldDB" id="A0A4S3M1Z7"/>
<evidence type="ECO:0000313" key="1">
    <source>
        <dbReference type="EMBL" id="THD69132.1"/>
    </source>
</evidence>
<reference evidence="1 2" key="1">
    <citation type="submission" date="2019-04" db="EMBL/GenBank/DDBJ databases">
        <title>Draft genome sequence of Robertkochia marina CC-AMO-30D.</title>
        <authorList>
            <person name="Hameed A."/>
            <person name="Lin S.-Y."/>
            <person name="Shahina M."/>
            <person name="Lai W.-A."/>
            <person name="Young C.-C."/>
        </authorList>
    </citation>
    <scope>NUCLEOTIDE SEQUENCE [LARGE SCALE GENOMIC DNA]</scope>
    <source>
        <strain evidence="1 2">CC-AMO-30D</strain>
    </source>
</reference>
<dbReference type="PANTHER" id="PTHR41368">
    <property type="entry name" value="PROTEIN YGHO"/>
    <property type="match status" value="1"/>
</dbReference>
<dbReference type="Proteomes" id="UP000305939">
    <property type="component" value="Unassembled WGS sequence"/>
</dbReference>
<dbReference type="SUPFAM" id="SSF55729">
    <property type="entry name" value="Acyl-CoA N-acyltransferases (Nat)"/>
    <property type="match status" value="1"/>
</dbReference>
<dbReference type="PANTHER" id="PTHR41368:SF1">
    <property type="entry name" value="PROTEIN YGHO"/>
    <property type="match status" value="1"/>
</dbReference>
<protein>
    <recommendedName>
        <fullName evidence="3">GNAT family N-acetyltransferase</fullName>
    </recommendedName>
</protein>
<organism evidence="1 2">
    <name type="scientific">Robertkochia marina</name>
    <dbReference type="NCBI Taxonomy" id="1227945"/>
    <lineage>
        <taxon>Bacteria</taxon>
        <taxon>Pseudomonadati</taxon>
        <taxon>Bacteroidota</taxon>
        <taxon>Flavobacteriia</taxon>
        <taxon>Flavobacteriales</taxon>
        <taxon>Flavobacteriaceae</taxon>
        <taxon>Robertkochia</taxon>
    </lineage>
</organism>
<dbReference type="EMBL" id="SSMC01000001">
    <property type="protein sequence ID" value="THD69132.1"/>
    <property type="molecule type" value="Genomic_DNA"/>
</dbReference>
<accession>A0A4S3M1Z7</accession>
<sequence length="390" mass="45640">MKIFEVNTRELEKDFLEVHVLINKAYPNWIQPLDSDVLSVFDKSKNKILQKAEAIRWILKNDQGKLIGRIAAFVNKKYSNKGDDVEVGGVGFFDCIDDHKAAELLFDTAKKWLMDRGMEAMDGPINLGDRDKWWGLLVEGFHPPIYNMNYNPPYYEKLFEAYGFQNFYNQLCWSLTVSGETHQLAPKFYEAHKKYSGAPDFKAEFINKKNLEKYARDLSIVYNKAWAQHEGNKDISPEQVLKLFNTIKPVLDEKLIWFAYYKDEPVAMWVNLPDINQVIKHLHGKFGWFSKLKFFLIKKLVKNENFIGLAFGVVPEFQGKGLDYYLIVEAEQVIKSTTSYKKLELYWQGDFNPKILSISKNLGGKHNRTLVTYRYLFDRNKKFERHPVLL</sequence>
<keyword evidence="2" id="KW-1185">Reference proteome</keyword>
<name>A0A4S3M1Z7_9FLAO</name>